<dbReference type="STRING" id="2711.A0A067ESV6"/>
<dbReference type="InterPro" id="IPR017970">
    <property type="entry name" value="Homeobox_CS"/>
</dbReference>
<dbReference type="GO" id="GO:0003677">
    <property type="term" value="F:DNA binding"/>
    <property type="evidence" value="ECO:0007669"/>
    <property type="project" value="UniProtKB-UniRule"/>
</dbReference>
<keyword evidence="4 5" id="KW-0539">Nucleus</keyword>
<evidence type="ECO:0000256" key="1">
    <source>
        <dbReference type="ARBA" id="ARBA00004123"/>
    </source>
</evidence>
<dbReference type="Proteomes" id="UP000027120">
    <property type="component" value="Unassembled WGS sequence"/>
</dbReference>
<evidence type="ECO:0000259" key="7">
    <source>
        <dbReference type="PROSITE" id="PS50071"/>
    </source>
</evidence>
<organism evidence="9 10">
    <name type="scientific">Citrus sinensis</name>
    <name type="common">Sweet orange</name>
    <name type="synonym">Citrus aurantium var. sinensis</name>
    <dbReference type="NCBI Taxonomy" id="2711"/>
    <lineage>
        <taxon>Eukaryota</taxon>
        <taxon>Viridiplantae</taxon>
        <taxon>Streptophyta</taxon>
        <taxon>Embryophyta</taxon>
        <taxon>Tracheophyta</taxon>
        <taxon>Spermatophyta</taxon>
        <taxon>Magnoliopsida</taxon>
        <taxon>eudicotyledons</taxon>
        <taxon>Gunneridae</taxon>
        <taxon>Pentapetalae</taxon>
        <taxon>rosids</taxon>
        <taxon>malvids</taxon>
        <taxon>Sapindales</taxon>
        <taxon>Rutaceae</taxon>
        <taxon>Aurantioideae</taxon>
        <taxon>Citrus</taxon>
    </lineage>
</organism>
<dbReference type="CDD" id="cd00086">
    <property type="entry name" value="homeodomain"/>
    <property type="match status" value="1"/>
</dbReference>
<dbReference type="Gene3D" id="1.10.10.60">
    <property type="entry name" value="Homeodomain-like"/>
    <property type="match status" value="1"/>
</dbReference>
<evidence type="ECO:0000256" key="5">
    <source>
        <dbReference type="PROSITE-ProRule" id="PRU00108"/>
    </source>
</evidence>
<keyword evidence="2 5" id="KW-0238">DNA-binding</keyword>
<gene>
    <name evidence="9" type="ORF">CISIN_1g029411mg</name>
</gene>
<evidence type="ECO:0000313" key="9">
    <source>
        <dbReference type="EMBL" id="KDO54282.1"/>
    </source>
</evidence>
<dbReference type="PROSITE" id="PS50071">
    <property type="entry name" value="HOMEOBOX_2"/>
    <property type="match status" value="1"/>
</dbReference>
<sequence>MSRSSAGTAASRVGDDPALDQFMEAYCEMLTKYEQELTKPFKDASLFLSEIDAQLKTLTVSSNISGQSGSSEEEIDVKDHCIDPLAEDRDLKDQLLRRYSGSLGSLKQEFLKKKKKGKLPKEARQLLLDWWSRHHRWPYPSEPQKLALAESTGLDQKQINNWFINQRKRHWKPSEDMQFNDISIMNGPEGDAAV</sequence>
<dbReference type="InterPro" id="IPR005541">
    <property type="entry name" value="KNOX2"/>
</dbReference>
<dbReference type="Pfam" id="PF03791">
    <property type="entry name" value="KNOX2"/>
    <property type="match status" value="1"/>
</dbReference>
<dbReference type="PANTHER" id="PTHR11850">
    <property type="entry name" value="HOMEOBOX PROTEIN TRANSCRIPTION FACTORS"/>
    <property type="match status" value="1"/>
</dbReference>
<accession>A0A067ESV6</accession>
<keyword evidence="10" id="KW-1185">Reference proteome</keyword>
<feature type="domain" description="ELK" evidence="8">
    <location>
        <begin position="90"/>
        <end position="110"/>
    </location>
</feature>
<reference evidence="9 10" key="1">
    <citation type="submission" date="2014-04" db="EMBL/GenBank/DDBJ databases">
        <authorList>
            <consortium name="International Citrus Genome Consortium"/>
            <person name="Gmitter F."/>
            <person name="Chen C."/>
            <person name="Farmerie W."/>
            <person name="Harkins T."/>
            <person name="Desany B."/>
            <person name="Mohiuddin M."/>
            <person name="Kodira C."/>
            <person name="Borodovsky M."/>
            <person name="Lomsadze A."/>
            <person name="Burns P."/>
            <person name="Jenkins J."/>
            <person name="Prochnik S."/>
            <person name="Shu S."/>
            <person name="Chapman J."/>
            <person name="Pitluck S."/>
            <person name="Schmutz J."/>
            <person name="Rokhsar D."/>
        </authorList>
    </citation>
    <scope>NUCLEOTIDE SEQUENCE</scope>
</reference>
<keyword evidence="3 5" id="KW-0371">Homeobox</keyword>
<dbReference type="InterPro" id="IPR005539">
    <property type="entry name" value="ELK_dom"/>
</dbReference>
<protein>
    <recommendedName>
        <fullName evidence="11">Homeobox domain-containing protein</fullName>
    </recommendedName>
</protein>
<dbReference type="Pfam" id="PF05920">
    <property type="entry name" value="Homeobox_KN"/>
    <property type="match status" value="1"/>
</dbReference>
<dbReference type="SMART" id="SM01256">
    <property type="entry name" value="KNOX2"/>
    <property type="match status" value="1"/>
</dbReference>
<dbReference type="SMART" id="SM01188">
    <property type="entry name" value="ELK"/>
    <property type="match status" value="1"/>
</dbReference>
<dbReference type="InterPro" id="IPR050224">
    <property type="entry name" value="TALE_homeobox"/>
</dbReference>
<dbReference type="SMR" id="A0A067ESV6"/>
<evidence type="ECO:0000256" key="2">
    <source>
        <dbReference type="ARBA" id="ARBA00023125"/>
    </source>
</evidence>
<dbReference type="SMART" id="SM00389">
    <property type="entry name" value="HOX"/>
    <property type="match status" value="1"/>
</dbReference>
<evidence type="ECO:0000256" key="3">
    <source>
        <dbReference type="ARBA" id="ARBA00023155"/>
    </source>
</evidence>
<evidence type="ECO:0000256" key="4">
    <source>
        <dbReference type="ARBA" id="ARBA00023242"/>
    </source>
</evidence>
<dbReference type="PaxDb" id="2711-XP_006469758.1"/>
<dbReference type="PROSITE" id="PS00027">
    <property type="entry name" value="HOMEOBOX_1"/>
    <property type="match status" value="1"/>
</dbReference>
<dbReference type="Pfam" id="PF03789">
    <property type="entry name" value="ELK"/>
    <property type="match status" value="1"/>
</dbReference>
<dbReference type="AlphaFoldDB" id="A0A067ESV6"/>
<evidence type="ECO:0000313" key="10">
    <source>
        <dbReference type="Proteomes" id="UP000027120"/>
    </source>
</evidence>
<feature type="domain" description="Homeobox" evidence="7">
    <location>
        <begin position="110"/>
        <end position="173"/>
    </location>
</feature>
<dbReference type="InterPro" id="IPR009057">
    <property type="entry name" value="Homeodomain-like_sf"/>
</dbReference>
<name>A0A067ESV6_CITSI</name>
<dbReference type="InterPro" id="IPR001356">
    <property type="entry name" value="HD"/>
</dbReference>
<comment type="subcellular location">
    <subcellularLocation>
        <location evidence="1 5">Nucleus</location>
    </subcellularLocation>
</comment>
<evidence type="ECO:0008006" key="11">
    <source>
        <dbReference type="Google" id="ProtNLM"/>
    </source>
</evidence>
<dbReference type="eggNOG" id="KOG0773">
    <property type="taxonomic scope" value="Eukaryota"/>
</dbReference>
<dbReference type="InterPro" id="IPR008422">
    <property type="entry name" value="KN_HD"/>
</dbReference>
<feature type="DNA-binding region" description="Homeobox; TALE-type" evidence="5">
    <location>
        <begin position="111"/>
        <end position="174"/>
    </location>
</feature>
<comment type="similarity">
    <text evidence="6">Belongs to the TALE/KNOX homeobox family.</text>
</comment>
<dbReference type="EMBL" id="KK784998">
    <property type="protein sequence ID" value="KDO54282.1"/>
    <property type="molecule type" value="Genomic_DNA"/>
</dbReference>
<evidence type="ECO:0000259" key="8">
    <source>
        <dbReference type="PROSITE" id="PS51213"/>
    </source>
</evidence>
<proteinExistence type="inferred from homology"/>
<dbReference type="GO" id="GO:0000981">
    <property type="term" value="F:DNA-binding transcription factor activity, RNA polymerase II-specific"/>
    <property type="evidence" value="ECO:0007669"/>
    <property type="project" value="InterPro"/>
</dbReference>
<dbReference type="GO" id="GO:0005634">
    <property type="term" value="C:nucleus"/>
    <property type="evidence" value="ECO:0000318"/>
    <property type="project" value="GO_Central"/>
</dbReference>
<dbReference type="PROSITE" id="PS51213">
    <property type="entry name" value="ELK"/>
    <property type="match status" value="1"/>
</dbReference>
<dbReference type="SUPFAM" id="SSF46689">
    <property type="entry name" value="Homeodomain-like"/>
    <property type="match status" value="1"/>
</dbReference>
<evidence type="ECO:0000256" key="6">
    <source>
        <dbReference type="PROSITE-ProRule" id="PRU00559"/>
    </source>
</evidence>